<evidence type="ECO:0000313" key="6">
    <source>
        <dbReference type="Proteomes" id="UP000886653"/>
    </source>
</evidence>
<keyword evidence="1" id="KW-0479">Metal-binding</keyword>
<sequence length="803" mass="90023">MTPLTHHPYILHSLSSMDALPQLSPQAKPSLSQLSIEDKSNKRAQRRTSRACDACRKMKIKCIMPHSSPCEPCKHVGRPCSFETQGVKREKLPPKREVAQLNAKVRLLEKVLHTLAPNLNPDLDLNLLSQLPMQSNEQAKVPLNSDRHESGSPDNHSITSPTPKAELELLSDINHVFHSMAQLHLTPLDYLQSFEAGPSPTHEPPTSRWEQADGSGEPNFAYYVNNENRSTVERSIEQHYIRHASHERFYPESDLATALIQLYFEKVHPSEFILHEGEFKRHYESGLVSTDFSFRALCYAVFAAASRFSNDFRVCPPLEDGKINKQASGALYAASAGFLVTPFTLPMTLFDLQTMAILSYYLVGTTSPMTAWFTVGMSLRRAQDVGAHLSGTPRWETSIMKDQLRKRAFWEMQLCLSLGRVSCLKQTTITIAHPLIVDDKRLSQFCATHSNKSPDCLNELLHKNPILRTPTAAQTAYQAVYTIQCKFGLKFQKLWSVKMVPESQEWDWDRELVRKIARCLDNHILYGIPPDAKWNPEMSNQLDFVVTARLQWHLITSNPKELKVCLAASSKIIDVMDHLNSRGLLELTATITPYLITPAACTFIYAACTPHPILSSSDRADSWADAHRCLNILGVLKDRSFLINKNNNNNNNNNDNNNPRNNLIGNHSTFQAEKLKESLGHLVQTCMDEQLWPGSTPLASSSSKRPISPPCCIAPTSIVGEPTCNQPSNLLSGEDFEVVYETTTNLQPLHLFNVTAPQLDASFFQFPGKASVTPPAWEAPEWSPSVNDLYSVSLLPPWDGAPL</sequence>
<evidence type="ECO:0000313" key="5">
    <source>
        <dbReference type="EMBL" id="KAG0141395.1"/>
    </source>
</evidence>
<dbReference type="OrthoDB" id="2503714at2759"/>
<evidence type="ECO:0000256" key="2">
    <source>
        <dbReference type="ARBA" id="ARBA00023242"/>
    </source>
</evidence>
<feature type="region of interest" description="Disordered" evidence="3">
    <location>
        <begin position="24"/>
        <end position="48"/>
    </location>
</feature>
<dbReference type="GO" id="GO:0008270">
    <property type="term" value="F:zinc ion binding"/>
    <property type="evidence" value="ECO:0007669"/>
    <property type="project" value="InterPro"/>
</dbReference>
<name>A0A9P6NCR1_9BASI</name>
<comment type="caution">
    <text evidence="5">The sequence shown here is derived from an EMBL/GenBank/DDBJ whole genome shotgun (WGS) entry which is preliminary data.</text>
</comment>
<gene>
    <name evidence="5" type="ORF">CROQUDRAFT_98837</name>
</gene>
<reference evidence="5" key="1">
    <citation type="submission" date="2013-11" db="EMBL/GenBank/DDBJ databases">
        <title>Genome sequence of the fusiform rust pathogen reveals effectors for host alternation and coevolution with pine.</title>
        <authorList>
            <consortium name="DOE Joint Genome Institute"/>
            <person name="Smith K."/>
            <person name="Pendleton A."/>
            <person name="Kubisiak T."/>
            <person name="Anderson C."/>
            <person name="Salamov A."/>
            <person name="Aerts A."/>
            <person name="Riley R."/>
            <person name="Clum A."/>
            <person name="Lindquist E."/>
            <person name="Ence D."/>
            <person name="Campbell M."/>
            <person name="Kronenberg Z."/>
            <person name="Feau N."/>
            <person name="Dhillon B."/>
            <person name="Hamelin R."/>
            <person name="Burleigh J."/>
            <person name="Smith J."/>
            <person name="Yandell M."/>
            <person name="Nelson C."/>
            <person name="Grigoriev I."/>
            <person name="Davis J."/>
        </authorList>
    </citation>
    <scope>NUCLEOTIDE SEQUENCE</scope>
    <source>
        <strain evidence="5">G11</strain>
    </source>
</reference>
<dbReference type="PROSITE" id="PS00463">
    <property type="entry name" value="ZN2_CY6_FUNGAL_1"/>
    <property type="match status" value="1"/>
</dbReference>
<dbReference type="InterPro" id="IPR007219">
    <property type="entry name" value="XnlR_reg_dom"/>
</dbReference>
<feature type="region of interest" description="Disordered" evidence="3">
    <location>
        <begin position="194"/>
        <end position="213"/>
    </location>
</feature>
<dbReference type="SMART" id="SM00066">
    <property type="entry name" value="GAL4"/>
    <property type="match status" value="1"/>
</dbReference>
<accession>A0A9P6NCR1</accession>
<dbReference type="PANTHER" id="PTHR46910">
    <property type="entry name" value="TRANSCRIPTION FACTOR PDR1"/>
    <property type="match status" value="1"/>
</dbReference>
<dbReference type="Proteomes" id="UP000886653">
    <property type="component" value="Unassembled WGS sequence"/>
</dbReference>
<feature type="compositionally biased region" description="Polar residues" evidence="3">
    <location>
        <begin position="24"/>
        <end position="35"/>
    </location>
</feature>
<dbReference type="Pfam" id="PF04082">
    <property type="entry name" value="Fungal_trans"/>
    <property type="match status" value="1"/>
</dbReference>
<keyword evidence="2" id="KW-0539">Nucleus</keyword>
<evidence type="ECO:0000259" key="4">
    <source>
        <dbReference type="PROSITE" id="PS50048"/>
    </source>
</evidence>
<dbReference type="Gene3D" id="4.10.240.10">
    <property type="entry name" value="Zn(2)-C6 fungal-type DNA-binding domain"/>
    <property type="match status" value="1"/>
</dbReference>
<dbReference type="SUPFAM" id="SSF57701">
    <property type="entry name" value="Zn2/Cys6 DNA-binding domain"/>
    <property type="match status" value="1"/>
</dbReference>
<evidence type="ECO:0000256" key="1">
    <source>
        <dbReference type="ARBA" id="ARBA00022723"/>
    </source>
</evidence>
<dbReference type="EMBL" id="MU167388">
    <property type="protein sequence ID" value="KAG0141395.1"/>
    <property type="molecule type" value="Genomic_DNA"/>
</dbReference>
<dbReference type="InterPro" id="IPR050987">
    <property type="entry name" value="AtrR-like"/>
</dbReference>
<dbReference type="GO" id="GO:0000981">
    <property type="term" value="F:DNA-binding transcription factor activity, RNA polymerase II-specific"/>
    <property type="evidence" value="ECO:0007669"/>
    <property type="project" value="InterPro"/>
</dbReference>
<dbReference type="GO" id="GO:0006351">
    <property type="term" value="P:DNA-templated transcription"/>
    <property type="evidence" value="ECO:0007669"/>
    <property type="project" value="InterPro"/>
</dbReference>
<dbReference type="AlphaFoldDB" id="A0A9P6NCR1"/>
<dbReference type="InterPro" id="IPR001138">
    <property type="entry name" value="Zn2Cys6_DnaBD"/>
</dbReference>
<dbReference type="CDD" id="cd00067">
    <property type="entry name" value="GAL4"/>
    <property type="match status" value="1"/>
</dbReference>
<feature type="region of interest" description="Disordered" evidence="3">
    <location>
        <begin position="137"/>
        <end position="162"/>
    </location>
</feature>
<organism evidence="5 6">
    <name type="scientific">Cronartium quercuum f. sp. fusiforme G11</name>
    <dbReference type="NCBI Taxonomy" id="708437"/>
    <lineage>
        <taxon>Eukaryota</taxon>
        <taxon>Fungi</taxon>
        <taxon>Dikarya</taxon>
        <taxon>Basidiomycota</taxon>
        <taxon>Pucciniomycotina</taxon>
        <taxon>Pucciniomycetes</taxon>
        <taxon>Pucciniales</taxon>
        <taxon>Coleosporiaceae</taxon>
        <taxon>Cronartium</taxon>
    </lineage>
</organism>
<dbReference type="InterPro" id="IPR036864">
    <property type="entry name" value="Zn2-C6_fun-type_DNA-bd_sf"/>
</dbReference>
<proteinExistence type="predicted"/>
<protein>
    <recommendedName>
        <fullName evidence="4">Zn(2)-C6 fungal-type domain-containing protein</fullName>
    </recommendedName>
</protein>
<dbReference type="CDD" id="cd12148">
    <property type="entry name" value="fungal_TF_MHR"/>
    <property type="match status" value="1"/>
</dbReference>
<dbReference type="PANTHER" id="PTHR46910:SF1">
    <property type="entry name" value="MISCELLANEOUS ZN(II)2CYS6 TRANSCRIPTION FACTOR (EUROFUNG)-RELATED"/>
    <property type="match status" value="1"/>
</dbReference>
<feature type="domain" description="Zn(2)-C6 fungal-type" evidence="4">
    <location>
        <begin position="51"/>
        <end position="82"/>
    </location>
</feature>
<evidence type="ECO:0000256" key="3">
    <source>
        <dbReference type="SAM" id="MobiDB-lite"/>
    </source>
</evidence>
<feature type="compositionally biased region" description="Polar residues" evidence="3">
    <location>
        <begin position="152"/>
        <end position="162"/>
    </location>
</feature>
<dbReference type="PROSITE" id="PS50048">
    <property type="entry name" value="ZN2_CY6_FUNGAL_2"/>
    <property type="match status" value="1"/>
</dbReference>
<dbReference type="Pfam" id="PF00172">
    <property type="entry name" value="Zn_clus"/>
    <property type="match status" value="1"/>
</dbReference>
<keyword evidence="6" id="KW-1185">Reference proteome</keyword>
<dbReference type="GO" id="GO:0003677">
    <property type="term" value="F:DNA binding"/>
    <property type="evidence" value="ECO:0007669"/>
    <property type="project" value="InterPro"/>
</dbReference>